<sequence length="63" mass="7101">MKTTTRKRTPRLSPRRFVTTLGDLVSAAYDAADGFGEKRVERAKLILTRSPLARAMSPHVRFV</sequence>
<dbReference type="RefSeq" id="WP_248341576.1">
    <property type="nucleotide sequence ID" value="NZ_AP025592.1"/>
</dbReference>
<dbReference type="EMBL" id="AP025592">
    <property type="protein sequence ID" value="BDG09423.1"/>
    <property type="molecule type" value="Genomic_DNA"/>
</dbReference>
<organism evidence="1 2">
    <name type="scientific">Anaeromyxobacter paludicola</name>
    <dbReference type="NCBI Taxonomy" id="2918171"/>
    <lineage>
        <taxon>Bacteria</taxon>
        <taxon>Pseudomonadati</taxon>
        <taxon>Myxococcota</taxon>
        <taxon>Myxococcia</taxon>
        <taxon>Myxococcales</taxon>
        <taxon>Cystobacterineae</taxon>
        <taxon>Anaeromyxobacteraceae</taxon>
        <taxon>Anaeromyxobacter</taxon>
    </lineage>
</organism>
<gene>
    <name evidence="1" type="ORF">AMPC_25360</name>
</gene>
<name>A0ABN6NAU3_9BACT</name>
<reference evidence="2" key="1">
    <citation type="journal article" date="2022" name="Int. J. Syst. Evol. Microbiol.">
        <title>Anaeromyxobacter oryzae sp. nov., Anaeromyxobacter diazotrophicus sp. nov. and Anaeromyxobacter paludicola sp. nov., isolated from paddy soils.</title>
        <authorList>
            <person name="Itoh H."/>
            <person name="Xu Z."/>
            <person name="Mise K."/>
            <person name="Masuda Y."/>
            <person name="Ushijima N."/>
            <person name="Hayakawa C."/>
            <person name="Shiratori Y."/>
            <person name="Senoo K."/>
        </authorList>
    </citation>
    <scope>NUCLEOTIDE SEQUENCE [LARGE SCALE GENOMIC DNA]</scope>
    <source>
        <strain evidence="2">Red630</strain>
    </source>
</reference>
<accession>A0ABN6NAU3</accession>
<dbReference type="Proteomes" id="UP001162734">
    <property type="component" value="Chromosome"/>
</dbReference>
<evidence type="ECO:0000313" key="2">
    <source>
        <dbReference type="Proteomes" id="UP001162734"/>
    </source>
</evidence>
<proteinExistence type="predicted"/>
<protein>
    <submittedName>
        <fullName evidence="1">Uncharacterized protein</fullName>
    </submittedName>
</protein>
<evidence type="ECO:0000313" key="1">
    <source>
        <dbReference type="EMBL" id="BDG09423.1"/>
    </source>
</evidence>
<keyword evidence="2" id="KW-1185">Reference proteome</keyword>